<proteinExistence type="predicted"/>
<reference evidence="2 3" key="1">
    <citation type="submission" date="2022-01" db="EMBL/GenBank/DDBJ databases">
        <title>Flavihumibacter sp. nov., isolated from sediment of a river.</title>
        <authorList>
            <person name="Liu H."/>
        </authorList>
    </citation>
    <scope>NUCLEOTIDE SEQUENCE [LARGE SCALE GENOMIC DNA]</scope>
    <source>
        <strain evidence="2 3">RY-1</strain>
    </source>
</reference>
<dbReference type="SUPFAM" id="SSF53335">
    <property type="entry name" value="S-adenosyl-L-methionine-dependent methyltransferases"/>
    <property type="match status" value="1"/>
</dbReference>
<feature type="domain" description="MnmC-like methyltransferase" evidence="1">
    <location>
        <begin position="146"/>
        <end position="221"/>
    </location>
</feature>
<dbReference type="PANTHER" id="PTHR39963">
    <property type="entry name" value="SLL0983 PROTEIN"/>
    <property type="match status" value="1"/>
</dbReference>
<dbReference type="PANTHER" id="PTHR39963:SF1">
    <property type="entry name" value="MNMC-LIKE METHYLTRANSFERASE DOMAIN-CONTAINING PROTEIN"/>
    <property type="match status" value="1"/>
</dbReference>
<dbReference type="Pfam" id="PF05430">
    <property type="entry name" value="Methyltransf_30"/>
    <property type="match status" value="1"/>
</dbReference>
<gene>
    <name evidence="2" type="primary">mnmD</name>
    <name evidence="2" type="ORF">L0U88_14115</name>
</gene>
<dbReference type="InterPro" id="IPR047785">
    <property type="entry name" value="tRNA_MNMC2"/>
</dbReference>
<dbReference type="EMBL" id="JAKEVY010000003">
    <property type="protein sequence ID" value="MCF1715770.1"/>
    <property type="molecule type" value="Genomic_DNA"/>
</dbReference>
<dbReference type="InterPro" id="IPR008471">
    <property type="entry name" value="MnmC-like_methylTransf"/>
</dbReference>
<evidence type="ECO:0000313" key="2">
    <source>
        <dbReference type="EMBL" id="MCF1715770.1"/>
    </source>
</evidence>
<protein>
    <submittedName>
        <fullName evidence="2">tRNA (5-methylaminomethyl-2-thiouridine)(34)-methyltransferase MnmD</fullName>
    </submittedName>
</protein>
<dbReference type="Gene3D" id="3.40.50.150">
    <property type="entry name" value="Vaccinia Virus protein VP39"/>
    <property type="match status" value="1"/>
</dbReference>
<dbReference type="RefSeq" id="WP_234866719.1">
    <property type="nucleotide sequence ID" value="NZ_JAKEVY010000003.1"/>
</dbReference>
<dbReference type="NCBIfam" id="NF033855">
    <property type="entry name" value="tRNA_MNMC2"/>
    <property type="match status" value="1"/>
</dbReference>
<keyword evidence="3" id="KW-1185">Reference proteome</keyword>
<sequence length="224" mass="24834">MERILEATADGSHTISIPEMQVTYHSKHGAVQESMHVFIEAGLRFKLKTTNDSLSVLEMGFGTGLNALLTLLEAEGREIWYESLEAYPVSVELAMQLNYAALLKQDGAVDYFKAIHLAAWNEWVKVTPGFHLCKREGTLEAFHPTGSYDIVYFDAFAPTAQPALWTESVFKKLFANMNPGGILVTYCSKGIVRRAMQAAGFSIEKIPGPPGKREMVRATKPMTT</sequence>
<accession>A0ABS9BKQ7</accession>
<comment type="caution">
    <text evidence="2">The sequence shown here is derived from an EMBL/GenBank/DDBJ whole genome shotgun (WGS) entry which is preliminary data.</text>
</comment>
<evidence type="ECO:0000313" key="3">
    <source>
        <dbReference type="Proteomes" id="UP001200145"/>
    </source>
</evidence>
<dbReference type="Proteomes" id="UP001200145">
    <property type="component" value="Unassembled WGS sequence"/>
</dbReference>
<dbReference type="InterPro" id="IPR029063">
    <property type="entry name" value="SAM-dependent_MTases_sf"/>
</dbReference>
<name>A0ABS9BKQ7_9BACT</name>
<evidence type="ECO:0000259" key="1">
    <source>
        <dbReference type="Pfam" id="PF05430"/>
    </source>
</evidence>
<organism evidence="2 3">
    <name type="scientific">Flavihumibacter fluminis</name>
    <dbReference type="NCBI Taxonomy" id="2909236"/>
    <lineage>
        <taxon>Bacteria</taxon>
        <taxon>Pseudomonadati</taxon>
        <taxon>Bacteroidota</taxon>
        <taxon>Chitinophagia</taxon>
        <taxon>Chitinophagales</taxon>
        <taxon>Chitinophagaceae</taxon>
        <taxon>Flavihumibacter</taxon>
    </lineage>
</organism>